<dbReference type="InterPro" id="IPR012334">
    <property type="entry name" value="Pectin_lyas_fold"/>
</dbReference>
<dbReference type="SMART" id="SM00710">
    <property type="entry name" value="PbH1"/>
    <property type="match status" value="4"/>
</dbReference>
<dbReference type="GO" id="GO:0004650">
    <property type="term" value="F:polygalacturonase activity"/>
    <property type="evidence" value="ECO:0007669"/>
    <property type="project" value="InterPro"/>
</dbReference>
<dbReference type="GO" id="GO:0071555">
    <property type="term" value="P:cell wall organization"/>
    <property type="evidence" value="ECO:0007669"/>
    <property type="project" value="UniProtKB-KW"/>
</dbReference>
<organism evidence="10 11">
    <name type="scientific">Turnera subulata</name>
    <dbReference type="NCBI Taxonomy" id="218843"/>
    <lineage>
        <taxon>Eukaryota</taxon>
        <taxon>Viridiplantae</taxon>
        <taxon>Streptophyta</taxon>
        <taxon>Embryophyta</taxon>
        <taxon>Tracheophyta</taxon>
        <taxon>Spermatophyta</taxon>
        <taxon>Magnoliopsida</taxon>
        <taxon>eudicotyledons</taxon>
        <taxon>Gunneridae</taxon>
        <taxon>Pentapetalae</taxon>
        <taxon>rosids</taxon>
        <taxon>fabids</taxon>
        <taxon>Malpighiales</taxon>
        <taxon>Passifloraceae</taxon>
        <taxon>Turnera</taxon>
    </lineage>
</organism>
<evidence type="ECO:0000313" key="10">
    <source>
        <dbReference type="EMBL" id="KAJ4841178.1"/>
    </source>
</evidence>
<dbReference type="InterPro" id="IPR011050">
    <property type="entry name" value="Pectin_lyase_fold/virulence"/>
</dbReference>
<comment type="subcellular location">
    <subcellularLocation>
        <location evidence="1">Secreted</location>
        <location evidence="1">Cell wall</location>
    </subcellularLocation>
</comment>
<feature type="active site" evidence="8">
    <location>
        <position position="225"/>
    </location>
</feature>
<keyword evidence="6 9" id="KW-0326">Glycosidase</keyword>
<keyword evidence="3" id="KW-0134">Cell wall</keyword>
<gene>
    <name evidence="10" type="ORF">Tsubulata_015536</name>
</gene>
<accession>A0A9Q0G0X3</accession>
<evidence type="ECO:0000256" key="5">
    <source>
        <dbReference type="ARBA" id="ARBA00022801"/>
    </source>
</evidence>
<evidence type="ECO:0008006" key="12">
    <source>
        <dbReference type="Google" id="ProtNLM"/>
    </source>
</evidence>
<comment type="caution">
    <text evidence="10">The sequence shown here is derived from an EMBL/GenBank/DDBJ whole genome shotgun (WGS) entry which is preliminary data.</text>
</comment>
<reference evidence="10" key="2">
    <citation type="journal article" date="2023" name="Plants (Basel)">
        <title>Annotation of the Turnera subulata (Passifloraceae) Draft Genome Reveals the S-Locus Evolved after the Divergence of Turneroideae from Passifloroideae in a Stepwise Manner.</title>
        <authorList>
            <person name="Henning P.M."/>
            <person name="Roalson E.H."/>
            <person name="Mir W."/>
            <person name="McCubbin A.G."/>
            <person name="Shore J.S."/>
        </authorList>
    </citation>
    <scope>NUCLEOTIDE SEQUENCE</scope>
    <source>
        <strain evidence="10">F60SS</strain>
    </source>
</reference>
<dbReference type="InterPro" id="IPR006626">
    <property type="entry name" value="PbH1"/>
</dbReference>
<dbReference type="Proteomes" id="UP001141552">
    <property type="component" value="Unassembled WGS sequence"/>
</dbReference>
<evidence type="ECO:0000256" key="7">
    <source>
        <dbReference type="ARBA" id="ARBA00023316"/>
    </source>
</evidence>
<evidence type="ECO:0000313" key="11">
    <source>
        <dbReference type="Proteomes" id="UP001141552"/>
    </source>
</evidence>
<dbReference type="SUPFAM" id="SSF51126">
    <property type="entry name" value="Pectin lyase-like"/>
    <property type="match status" value="1"/>
</dbReference>
<evidence type="ECO:0000256" key="4">
    <source>
        <dbReference type="ARBA" id="ARBA00022525"/>
    </source>
</evidence>
<evidence type="ECO:0000256" key="6">
    <source>
        <dbReference type="ARBA" id="ARBA00023295"/>
    </source>
</evidence>
<reference evidence="10" key="1">
    <citation type="submission" date="2022-02" db="EMBL/GenBank/DDBJ databases">
        <authorList>
            <person name="Henning P.M."/>
            <person name="McCubbin A.G."/>
            <person name="Shore J.S."/>
        </authorList>
    </citation>
    <scope>NUCLEOTIDE SEQUENCE</scope>
    <source>
        <strain evidence="10">F60SS</strain>
        <tissue evidence="10">Leaves</tissue>
    </source>
</reference>
<proteinExistence type="inferred from homology"/>
<dbReference type="FunFam" id="2.160.20.10:FF:000004">
    <property type="entry name" value="Pectin lyase-like superfamily protein"/>
    <property type="match status" value="1"/>
</dbReference>
<dbReference type="PANTHER" id="PTHR31375">
    <property type="match status" value="1"/>
</dbReference>
<dbReference type="GO" id="GO:0005975">
    <property type="term" value="P:carbohydrate metabolic process"/>
    <property type="evidence" value="ECO:0007669"/>
    <property type="project" value="InterPro"/>
</dbReference>
<name>A0A9Q0G0X3_9ROSI</name>
<protein>
    <recommendedName>
        <fullName evidence="12">Exopolygalacturonase-like</fullName>
    </recommendedName>
</protein>
<dbReference type="InterPro" id="IPR000743">
    <property type="entry name" value="Glyco_hydro_28"/>
</dbReference>
<keyword evidence="5 9" id="KW-0378">Hydrolase</keyword>
<comment type="similarity">
    <text evidence="2 9">Belongs to the glycosyl hydrolase 28 family.</text>
</comment>
<evidence type="ECO:0000256" key="8">
    <source>
        <dbReference type="PROSITE-ProRule" id="PRU10052"/>
    </source>
</evidence>
<evidence type="ECO:0000256" key="2">
    <source>
        <dbReference type="ARBA" id="ARBA00008834"/>
    </source>
</evidence>
<dbReference type="PROSITE" id="PS00502">
    <property type="entry name" value="POLYGALACTURONASE"/>
    <property type="match status" value="1"/>
</dbReference>
<keyword evidence="11" id="KW-1185">Reference proteome</keyword>
<dbReference type="OrthoDB" id="187139at2759"/>
<dbReference type="AlphaFoldDB" id="A0A9Q0G0X3"/>
<evidence type="ECO:0000256" key="3">
    <source>
        <dbReference type="ARBA" id="ARBA00022512"/>
    </source>
</evidence>
<dbReference type="EMBL" id="JAKUCV010002868">
    <property type="protein sequence ID" value="KAJ4841178.1"/>
    <property type="molecule type" value="Genomic_DNA"/>
</dbReference>
<dbReference type="Pfam" id="PF00295">
    <property type="entry name" value="Glyco_hydro_28"/>
    <property type="match status" value="1"/>
</dbReference>
<sequence>MHEARAVKNVYNVIKYGAIADGKTDISQAILKAWDQACHSKGTNVLLIPRRTFMSRQVALKGPCNGPIHFTVRGVLLAPTDLSSLHLNPWISFQYIDRLTINGGGKLNGQGPSAWPYNDCSRNPKCFQLPVSVRMDFLTHSQIRNITLIDSKSAHLTIFGCKNLKIKNIQISAPGDSPNTDGIDIGGSQNIQILDSQIGTGDDCISLGPGSKQINVSNINCGPGHGLSIGSLGKSLNEEEVTGVTIRNCIFNGTTNGVRIKSWAPSYPGSVSDVTYDSIQVINVQNPINIDQNYCPSGNCPEAASSVKISNVKFKEIWGSSASKIAVSLQCSKSIPCQEIELNDINLVYYGGGHGGSSCSNAYGAAYGKQIPFSCLSRRAT</sequence>
<evidence type="ECO:0000256" key="1">
    <source>
        <dbReference type="ARBA" id="ARBA00004191"/>
    </source>
</evidence>
<dbReference type="Gene3D" id="2.160.20.10">
    <property type="entry name" value="Single-stranded right-handed beta-helix, Pectin lyase-like"/>
    <property type="match status" value="1"/>
</dbReference>
<keyword evidence="4" id="KW-0964">Secreted</keyword>
<evidence type="ECO:0000256" key="9">
    <source>
        <dbReference type="RuleBase" id="RU361169"/>
    </source>
</evidence>
<keyword evidence="7" id="KW-0961">Cell wall biogenesis/degradation</keyword>